<keyword evidence="3" id="KW-1185">Reference proteome</keyword>
<reference evidence="2 3" key="2">
    <citation type="journal article" date="2011" name="Stand. Genomic Sci.">
        <title>Complete genome sequence of Truepera radiovictrix type strain (RQ-24).</title>
        <authorList>
            <person name="Ivanova N."/>
            <person name="Rohde C."/>
            <person name="Munk C."/>
            <person name="Nolan M."/>
            <person name="Lucas S."/>
            <person name="Del Rio T.G."/>
            <person name="Tice H."/>
            <person name="Deshpande S."/>
            <person name="Cheng J.F."/>
            <person name="Tapia R."/>
            <person name="Han C."/>
            <person name="Goodwin L."/>
            <person name="Pitluck S."/>
            <person name="Liolios K."/>
            <person name="Mavromatis K."/>
            <person name="Mikhailova N."/>
            <person name="Pati A."/>
            <person name="Chen A."/>
            <person name="Palaniappan K."/>
            <person name="Land M."/>
            <person name="Hauser L."/>
            <person name="Chang Y.J."/>
            <person name="Jeffries C.D."/>
            <person name="Brambilla E."/>
            <person name="Rohde M."/>
            <person name="Goker M."/>
            <person name="Tindall B.J."/>
            <person name="Woyke T."/>
            <person name="Bristow J."/>
            <person name="Eisen J.A."/>
            <person name="Markowitz V."/>
            <person name="Hugenholtz P."/>
            <person name="Kyrpides N.C."/>
            <person name="Klenk H.P."/>
            <person name="Lapidus A."/>
        </authorList>
    </citation>
    <scope>NUCLEOTIDE SEQUENCE [LARGE SCALE GENOMIC DNA]</scope>
    <source>
        <strain evidence="3">DSM 17093 / CIP 108686 / LMG 22925 / RQ-24</strain>
    </source>
</reference>
<protein>
    <submittedName>
        <fullName evidence="2">Uncharacterized protein</fullName>
    </submittedName>
</protein>
<feature type="region of interest" description="Disordered" evidence="1">
    <location>
        <begin position="74"/>
        <end position="104"/>
    </location>
</feature>
<evidence type="ECO:0000313" key="2">
    <source>
        <dbReference type="EMBL" id="ADI15674.1"/>
    </source>
</evidence>
<evidence type="ECO:0000256" key="1">
    <source>
        <dbReference type="SAM" id="MobiDB-lite"/>
    </source>
</evidence>
<accession>D7CTX7</accession>
<dbReference type="KEGG" id="tra:Trad_2568"/>
<name>D7CTX7_TRURR</name>
<reference evidence="3" key="1">
    <citation type="submission" date="2010-05" db="EMBL/GenBank/DDBJ databases">
        <title>The complete genome of Truepera radiovictris DSM 17093.</title>
        <authorList>
            <consortium name="US DOE Joint Genome Institute (JGI-PGF)"/>
            <person name="Lucas S."/>
            <person name="Copeland A."/>
            <person name="Lapidus A."/>
            <person name="Glavina del Rio T."/>
            <person name="Dalin E."/>
            <person name="Tice H."/>
            <person name="Bruce D."/>
            <person name="Goodwin L."/>
            <person name="Pitluck S."/>
            <person name="Kyrpides N."/>
            <person name="Mavromatis K."/>
            <person name="Ovchinnikova G."/>
            <person name="Munk A.C."/>
            <person name="Detter J.C."/>
            <person name="Han C."/>
            <person name="Tapia R."/>
            <person name="Land M."/>
            <person name="Hauser L."/>
            <person name="Markowitz V."/>
            <person name="Cheng J.-F."/>
            <person name="Hugenholtz P."/>
            <person name="Woyke T."/>
            <person name="Wu D."/>
            <person name="Tindall B."/>
            <person name="Pomrenke H.G."/>
            <person name="Brambilla E."/>
            <person name="Klenk H.-P."/>
            <person name="Eisen J.A."/>
        </authorList>
    </citation>
    <scope>NUCLEOTIDE SEQUENCE [LARGE SCALE GENOMIC DNA]</scope>
    <source>
        <strain evidence="3">DSM 17093 / CIP 108686 / LMG 22925 / RQ-24</strain>
    </source>
</reference>
<dbReference type="Proteomes" id="UP000000379">
    <property type="component" value="Chromosome"/>
</dbReference>
<dbReference type="AlphaFoldDB" id="D7CTX7"/>
<dbReference type="STRING" id="649638.Trad_2568"/>
<dbReference type="RefSeq" id="WP_013179035.1">
    <property type="nucleotide sequence ID" value="NC_014221.1"/>
</dbReference>
<proteinExistence type="predicted"/>
<evidence type="ECO:0000313" key="3">
    <source>
        <dbReference type="Proteomes" id="UP000000379"/>
    </source>
</evidence>
<gene>
    <name evidence="2" type="ordered locus">Trad_2568</name>
</gene>
<dbReference type="HOGENOM" id="CLU_2248899_0_0_0"/>
<organism evidence="2 3">
    <name type="scientific">Truepera radiovictrix (strain DSM 17093 / CIP 108686 / LMG 22925 / RQ-24)</name>
    <dbReference type="NCBI Taxonomy" id="649638"/>
    <lineage>
        <taxon>Bacteria</taxon>
        <taxon>Thermotogati</taxon>
        <taxon>Deinococcota</taxon>
        <taxon>Deinococci</taxon>
        <taxon>Trueperales</taxon>
        <taxon>Trueperaceae</taxon>
        <taxon>Truepera</taxon>
    </lineage>
</organism>
<sequence length="104" mass="10892">MSQDDFLARRSAGLTAALEDAFRLGDEGAAAEALLEAVYRPHTGSEALLRALLPHRAALLRRLVTLHTRATPTARAVTVNRTEAANRLSRSPATPPGGAAVGAP</sequence>
<dbReference type="EMBL" id="CP002049">
    <property type="protein sequence ID" value="ADI15674.1"/>
    <property type="molecule type" value="Genomic_DNA"/>
</dbReference>